<feature type="transmembrane region" description="Helical" evidence="1">
    <location>
        <begin position="68"/>
        <end position="92"/>
    </location>
</feature>
<evidence type="ECO:0000313" key="2">
    <source>
        <dbReference type="EMBL" id="TWP48809.1"/>
    </source>
</evidence>
<feature type="transmembrane region" description="Helical" evidence="1">
    <location>
        <begin position="168"/>
        <end position="196"/>
    </location>
</feature>
<reference evidence="2 3" key="1">
    <citation type="submission" date="2019-07" db="EMBL/GenBank/DDBJ databases">
        <title>Lentzea xizangensis sp. nov., isolated from Qinghai-Tibetan Plateau Soils.</title>
        <authorList>
            <person name="Huang J."/>
        </authorList>
    </citation>
    <scope>NUCLEOTIDE SEQUENCE [LARGE SCALE GENOMIC DNA]</scope>
    <source>
        <strain evidence="2 3">FXJ1.1311</strain>
    </source>
</reference>
<dbReference type="Proteomes" id="UP000316639">
    <property type="component" value="Unassembled WGS sequence"/>
</dbReference>
<dbReference type="EMBL" id="VOBR01000018">
    <property type="protein sequence ID" value="TWP48809.1"/>
    <property type="molecule type" value="Genomic_DNA"/>
</dbReference>
<feature type="transmembrane region" description="Helical" evidence="1">
    <location>
        <begin position="245"/>
        <end position="269"/>
    </location>
</feature>
<name>A0A563ENP1_9PSEU</name>
<dbReference type="PANTHER" id="PTHR37305">
    <property type="entry name" value="INTEGRAL MEMBRANE PROTEIN-RELATED"/>
    <property type="match status" value="1"/>
</dbReference>
<comment type="caution">
    <text evidence="2">The sequence shown here is derived from an EMBL/GenBank/DDBJ whole genome shotgun (WGS) entry which is preliminary data.</text>
</comment>
<dbReference type="AlphaFoldDB" id="A0A563ENP1"/>
<dbReference type="PANTHER" id="PTHR37305:SF1">
    <property type="entry name" value="MEMBRANE PROTEIN"/>
    <property type="match status" value="1"/>
</dbReference>
<protein>
    <submittedName>
        <fullName evidence="2">ABC transporter permease subunit</fullName>
    </submittedName>
</protein>
<proteinExistence type="predicted"/>
<dbReference type="GO" id="GO:0140359">
    <property type="term" value="F:ABC-type transporter activity"/>
    <property type="evidence" value="ECO:0007669"/>
    <property type="project" value="InterPro"/>
</dbReference>
<feature type="transmembrane region" description="Helical" evidence="1">
    <location>
        <begin position="125"/>
        <end position="148"/>
    </location>
</feature>
<gene>
    <name evidence="2" type="ORF">FKR81_26285</name>
</gene>
<dbReference type="GO" id="GO:0005886">
    <property type="term" value="C:plasma membrane"/>
    <property type="evidence" value="ECO:0007669"/>
    <property type="project" value="UniProtKB-SubCell"/>
</dbReference>
<evidence type="ECO:0000256" key="1">
    <source>
        <dbReference type="SAM" id="Phobius"/>
    </source>
</evidence>
<dbReference type="OrthoDB" id="3822483at2"/>
<feature type="transmembrane region" description="Helical" evidence="1">
    <location>
        <begin position="29"/>
        <end position="48"/>
    </location>
</feature>
<sequence>MTAAGYAPSRTLRLGVELRRQLRRRRTKMLLALTALLPLLLVVAFGFGETPDTAKRGGTFADLAMVSAPNFVVFGFYVAGAYLLPVVVAVFFGEAVASEASWSSLKYLLAIPVPRLRLLRQKAFVAGWLSLAGLLLFPLCAFLVGVIWYGAGDATSPTGDAVPFGKSVVALCVASGYIVVQLSWVAGLALLLSVVLDAPLGAVGGAVLAGVLSQILDAITALGGVREFLPTHYTFSWIDVFSTDVNWTNMASGALLSLGYCLVFCVFAARRFARKDITS</sequence>
<dbReference type="Pfam" id="PF12730">
    <property type="entry name" value="ABC2_membrane_4"/>
    <property type="match status" value="1"/>
</dbReference>
<evidence type="ECO:0000313" key="3">
    <source>
        <dbReference type="Proteomes" id="UP000316639"/>
    </source>
</evidence>
<keyword evidence="3" id="KW-1185">Reference proteome</keyword>
<organism evidence="2 3">
    <name type="scientific">Lentzea tibetensis</name>
    <dbReference type="NCBI Taxonomy" id="2591470"/>
    <lineage>
        <taxon>Bacteria</taxon>
        <taxon>Bacillati</taxon>
        <taxon>Actinomycetota</taxon>
        <taxon>Actinomycetes</taxon>
        <taxon>Pseudonocardiales</taxon>
        <taxon>Pseudonocardiaceae</taxon>
        <taxon>Lentzea</taxon>
    </lineage>
</organism>
<keyword evidence="1" id="KW-1133">Transmembrane helix</keyword>
<dbReference type="RefSeq" id="WP_146355509.1">
    <property type="nucleotide sequence ID" value="NZ_VOBR01000018.1"/>
</dbReference>
<keyword evidence="1" id="KW-0812">Transmembrane</keyword>
<accession>A0A563ENP1</accession>
<keyword evidence="1" id="KW-0472">Membrane</keyword>
<feature type="transmembrane region" description="Helical" evidence="1">
    <location>
        <begin position="203"/>
        <end position="225"/>
    </location>
</feature>